<dbReference type="GeneID" id="17260287"/>
<dbReference type="GO" id="GO:0007040">
    <property type="term" value="P:lysosome organization"/>
    <property type="evidence" value="ECO:0007669"/>
    <property type="project" value="TreeGrafter"/>
</dbReference>
<keyword evidence="5" id="KW-1185">Reference proteome</keyword>
<dbReference type="PANTHER" id="PTHR15380:SF2">
    <property type="entry name" value="CEROID-LIPOFUSCINOSIS NEURONAL PROTEIN 5"/>
    <property type="match status" value="1"/>
</dbReference>
<dbReference type="GO" id="GO:0005765">
    <property type="term" value="C:lysosomal membrane"/>
    <property type="evidence" value="ECO:0007669"/>
    <property type="project" value="TreeGrafter"/>
</dbReference>
<evidence type="ECO:0000256" key="2">
    <source>
        <dbReference type="ARBA" id="ARBA00023180"/>
    </source>
</evidence>
<dbReference type="GO" id="GO:0016798">
    <property type="term" value="F:hydrolase activity, acting on glycosyl bonds"/>
    <property type="evidence" value="ECO:0007669"/>
    <property type="project" value="TreeGrafter"/>
</dbReference>
<keyword evidence="2" id="KW-0325">Glycoprotein</keyword>
<dbReference type="InterPro" id="IPR026138">
    <property type="entry name" value="CLN5"/>
</dbReference>
<name>A0A0D3IS55_EMIH1</name>
<feature type="signal peptide" evidence="3">
    <location>
        <begin position="1"/>
        <end position="15"/>
    </location>
</feature>
<dbReference type="KEGG" id="ehx:EMIHUDRAFT_436971"/>
<dbReference type="AlphaFoldDB" id="A0A0D3IS55"/>
<reference evidence="4" key="2">
    <citation type="submission" date="2024-10" db="UniProtKB">
        <authorList>
            <consortium name="EnsemblProtists"/>
        </authorList>
    </citation>
    <scope>IDENTIFICATION</scope>
</reference>
<feature type="chain" id="PRO_5044229125" evidence="3">
    <location>
        <begin position="16"/>
        <end position="308"/>
    </location>
</feature>
<dbReference type="EnsemblProtists" id="EOD14090">
    <property type="protein sequence ID" value="EOD14090"/>
    <property type="gene ID" value="EMIHUDRAFT_436971"/>
</dbReference>
<dbReference type="PaxDb" id="2903-EOD14090"/>
<dbReference type="HOGENOM" id="CLU_904415_0_0_1"/>
<proteinExistence type="inferred from homology"/>
<evidence type="ECO:0000256" key="1">
    <source>
        <dbReference type="ARBA" id="ARBA00007028"/>
    </source>
</evidence>
<organism evidence="4 5">
    <name type="scientific">Emiliania huxleyi (strain CCMP1516)</name>
    <dbReference type="NCBI Taxonomy" id="280463"/>
    <lineage>
        <taxon>Eukaryota</taxon>
        <taxon>Haptista</taxon>
        <taxon>Haptophyta</taxon>
        <taxon>Prymnesiophyceae</taxon>
        <taxon>Isochrysidales</taxon>
        <taxon>Noelaerhabdaceae</taxon>
        <taxon>Emiliania</taxon>
    </lineage>
</organism>
<dbReference type="PANTHER" id="PTHR15380">
    <property type="entry name" value="CEROID-LIPOFUSCINOSIS, NEURONAL 5"/>
    <property type="match status" value="1"/>
</dbReference>
<keyword evidence="3" id="KW-0732">Signal</keyword>
<sequence>MKITILLPYFIAVRAFAPAPDTTPTATFCNDGIDMPRFSANAVVTIYWLQAPLFSILPPPPFPLPSVGDITDRMHLYHTAVAFEVVDQGVARNYTMEFDSTTSLVGGIVPHLSGQTPWNARYCLRPPDCPNCTGGLFWGPKHWTKALKPVLKVRGEHLNRLASDFMPLYNHSALYQPFRVTGKEAGAPDRIEDVTCNTGAQNLLEYLSRISDSGSFPLMNTSRFTLHAATVTKVNASDPELLSFYQELGDVIHLKRLYEFVALARGHKFVYSQGVYWQLSDFFHPYVSIDYVAAPDPFPPPHAFEETE</sequence>
<evidence type="ECO:0000256" key="3">
    <source>
        <dbReference type="SAM" id="SignalP"/>
    </source>
</evidence>
<protein>
    <submittedName>
        <fullName evidence="4">Uncharacterized protein</fullName>
    </submittedName>
</protein>
<evidence type="ECO:0000313" key="4">
    <source>
        <dbReference type="EnsemblProtists" id="EOD14090"/>
    </source>
</evidence>
<dbReference type="RefSeq" id="XP_005766519.1">
    <property type="nucleotide sequence ID" value="XM_005766462.1"/>
</dbReference>
<accession>A0A0D3IS55</accession>
<comment type="similarity">
    <text evidence="1">Belongs to the CLN5 family.</text>
</comment>
<reference evidence="5" key="1">
    <citation type="journal article" date="2013" name="Nature">
        <title>Pan genome of the phytoplankton Emiliania underpins its global distribution.</title>
        <authorList>
            <person name="Read B.A."/>
            <person name="Kegel J."/>
            <person name="Klute M.J."/>
            <person name="Kuo A."/>
            <person name="Lefebvre S.C."/>
            <person name="Maumus F."/>
            <person name="Mayer C."/>
            <person name="Miller J."/>
            <person name="Monier A."/>
            <person name="Salamov A."/>
            <person name="Young J."/>
            <person name="Aguilar M."/>
            <person name="Claverie J.M."/>
            <person name="Frickenhaus S."/>
            <person name="Gonzalez K."/>
            <person name="Herman E.K."/>
            <person name="Lin Y.C."/>
            <person name="Napier J."/>
            <person name="Ogata H."/>
            <person name="Sarno A.F."/>
            <person name="Shmutz J."/>
            <person name="Schroeder D."/>
            <person name="de Vargas C."/>
            <person name="Verret F."/>
            <person name="von Dassow P."/>
            <person name="Valentin K."/>
            <person name="Van de Peer Y."/>
            <person name="Wheeler G."/>
            <person name="Dacks J.B."/>
            <person name="Delwiche C.F."/>
            <person name="Dyhrman S.T."/>
            <person name="Glockner G."/>
            <person name="John U."/>
            <person name="Richards T."/>
            <person name="Worden A.Z."/>
            <person name="Zhang X."/>
            <person name="Grigoriev I.V."/>
            <person name="Allen A.E."/>
            <person name="Bidle K."/>
            <person name="Borodovsky M."/>
            <person name="Bowler C."/>
            <person name="Brownlee C."/>
            <person name="Cock J.M."/>
            <person name="Elias M."/>
            <person name="Gladyshev V.N."/>
            <person name="Groth M."/>
            <person name="Guda C."/>
            <person name="Hadaegh A."/>
            <person name="Iglesias-Rodriguez M.D."/>
            <person name="Jenkins J."/>
            <person name="Jones B.M."/>
            <person name="Lawson T."/>
            <person name="Leese F."/>
            <person name="Lindquist E."/>
            <person name="Lobanov A."/>
            <person name="Lomsadze A."/>
            <person name="Malik S.B."/>
            <person name="Marsh M.E."/>
            <person name="Mackinder L."/>
            <person name="Mock T."/>
            <person name="Mueller-Roeber B."/>
            <person name="Pagarete A."/>
            <person name="Parker M."/>
            <person name="Probert I."/>
            <person name="Quesneville H."/>
            <person name="Raines C."/>
            <person name="Rensing S.A."/>
            <person name="Riano-Pachon D.M."/>
            <person name="Richier S."/>
            <person name="Rokitta S."/>
            <person name="Shiraiwa Y."/>
            <person name="Soanes D.M."/>
            <person name="van der Giezen M."/>
            <person name="Wahlund T.M."/>
            <person name="Williams B."/>
            <person name="Wilson W."/>
            <person name="Wolfe G."/>
            <person name="Wurch L.L."/>
        </authorList>
    </citation>
    <scope>NUCLEOTIDE SEQUENCE</scope>
</reference>
<dbReference type="Proteomes" id="UP000013827">
    <property type="component" value="Unassembled WGS sequence"/>
</dbReference>
<evidence type="ECO:0000313" key="5">
    <source>
        <dbReference type="Proteomes" id="UP000013827"/>
    </source>
</evidence>